<organism evidence="8 10">
    <name type="scientific">Schistosoma margrebowiei</name>
    <dbReference type="NCBI Taxonomy" id="48269"/>
    <lineage>
        <taxon>Eukaryota</taxon>
        <taxon>Metazoa</taxon>
        <taxon>Spiralia</taxon>
        <taxon>Lophotrochozoa</taxon>
        <taxon>Platyhelminthes</taxon>
        <taxon>Trematoda</taxon>
        <taxon>Digenea</taxon>
        <taxon>Strigeidida</taxon>
        <taxon>Schistosomatoidea</taxon>
        <taxon>Schistosomatidae</taxon>
        <taxon>Schistosoma</taxon>
    </lineage>
</organism>
<dbReference type="WBParaSite" id="SMRG1_78750.4">
    <property type="protein sequence ID" value="SMRG1_78750.4"/>
    <property type="gene ID" value="SMRG1_78750"/>
</dbReference>
<comment type="subcellular location">
    <subcellularLocation>
        <location evidence="1">Endoplasmic reticulum membrane</location>
        <topology evidence="1">Single-pass type II membrane protein</topology>
    </subcellularLocation>
</comment>
<evidence type="ECO:0000313" key="9">
    <source>
        <dbReference type="WBParaSite" id="SMRG1_78750.2"/>
    </source>
</evidence>
<evidence type="ECO:0000256" key="6">
    <source>
        <dbReference type="SAM" id="Coils"/>
    </source>
</evidence>
<evidence type="ECO:0000256" key="2">
    <source>
        <dbReference type="ARBA" id="ARBA00023015"/>
    </source>
</evidence>
<dbReference type="GO" id="GO:0000978">
    <property type="term" value="F:RNA polymerase II cis-regulatory region sequence-specific DNA binding"/>
    <property type="evidence" value="ECO:0007669"/>
    <property type="project" value="TreeGrafter"/>
</dbReference>
<sequence>MLKIPETMSIKKFNLPDFSYGDEIDYYVVSPTILQLDHQEIVETDHSSDNRLLNSDSVTETATTNSYLDLGLNKEADYLFSFELDTNTLPLELLNKDLDTPDFNWTDLLPDSNELVSLDDINPGNFSKSKQIKNEKVKFTNCQRKSLINHFNPIPKFSYQEKTIQQQELLYSSSSTHSSSSSVNNHHHCHQLLNSTEINNECDMNDSYKTNKIICLNNEDLLNGKPGECVKLTSEEYKMLQQIGCQLPIKFPLSQTNEKAIRSVRRKIRNKLSAQASRAKRQKYVIDLERRYSMCTEEIKQLRRQVYELEEDKRSLTIHLRKLRSYINKFMNKRSEKSYLPLFVNSDNTEFNHHNNKVTAKQAAKAAAGGTSLLLMTFMILMWTAVVPIPSVIKTLDTASSMSTRNFFSSFPGRSRMLMSINNPPELYSSSSSSSQDLILNESKTTLSNPDIIPESTIQYIVPISKFITPVITEH</sequence>
<evidence type="ECO:0000256" key="1">
    <source>
        <dbReference type="ARBA" id="ARBA00004648"/>
    </source>
</evidence>
<keyword evidence="2" id="KW-0805">Transcription regulation</keyword>
<dbReference type="AlphaFoldDB" id="A0AA85AEW1"/>
<dbReference type="PANTHER" id="PTHR45996:SF3">
    <property type="entry name" value="CREB-H TRANSCRIPTION FACTOR HOMOLOG LET-607"/>
    <property type="match status" value="1"/>
</dbReference>
<accession>A0AA85AEW1</accession>
<dbReference type="InterPro" id="IPR051381">
    <property type="entry name" value="CREB_ATF_subfamily"/>
</dbReference>
<dbReference type="InterPro" id="IPR004827">
    <property type="entry name" value="bZIP"/>
</dbReference>
<evidence type="ECO:0000256" key="5">
    <source>
        <dbReference type="ARBA" id="ARBA00023242"/>
    </source>
</evidence>
<dbReference type="SUPFAM" id="SSF57959">
    <property type="entry name" value="Leucine zipper domain"/>
    <property type="match status" value="1"/>
</dbReference>
<dbReference type="Pfam" id="PF00170">
    <property type="entry name" value="bZIP_1"/>
    <property type="match status" value="1"/>
</dbReference>
<keyword evidence="6" id="KW-0175">Coiled coil</keyword>
<dbReference type="WBParaSite" id="SMRG1_78750.5">
    <property type="protein sequence ID" value="SMRG1_78750.5"/>
    <property type="gene ID" value="SMRG1_78750"/>
</dbReference>
<name>A0AA85AEW1_9TREM</name>
<dbReference type="InterPro" id="IPR046347">
    <property type="entry name" value="bZIP_sf"/>
</dbReference>
<proteinExistence type="predicted"/>
<dbReference type="WBParaSite" id="SMRG1_78750.2">
    <property type="protein sequence ID" value="SMRG1_78750.2"/>
    <property type="gene ID" value="SMRG1_78750"/>
</dbReference>
<feature type="coiled-coil region" evidence="6">
    <location>
        <begin position="285"/>
        <end position="319"/>
    </location>
</feature>
<dbReference type="Proteomes" id="UP000050790">
    <property type="component" value="Unassembled WGS sequence"/>
</dbReference>
<dbReference type="GO" id="GO:0005634">
    <property type="term" value="C:nucleus"/>
    <property type="evidence" value="ECO:0007669"/>
    <property type="project" value="TreeGrafter"/>
</dbReference>
<dbReference type="PROSITE" id="PS50217">
    <property type="entry name" value="BZIP"/>
    <property type="match status" value="1"/>
</dbReference>
<evidence type="ECO:0000313" key="8">
    <source>
        <dbReference type="Proteomes" id="UP000050790"/>
    </source>
</evidence>
<dbReference type="PANTHER" id="PTHR45996">
    <property type="entry name" value="AGAP001464-PB"/>
    <property type="match status" value="1"/>
</dbReference>
<dbReference type="WBParaSite" id="SMRG1_78750.6">
    <property type="protein sequence ID" value="SMRG1_78750.6"/>
    <property type="gene ID" value="SMRG1_78750"/>
</dbReference>
<keyword evidence="4" id="KW-0804">Transcription</keyword>
<dbReference type="WBParaSite" id="SMRG1_78750.3">
    <property type="protein sequence ID" value="SMRG1_78750.3"/>
    <property type="gene ID" value="SMRG1_78750"/>
</dbReference>
<feature type="domain" description="BZIP" evidence="7">
    <location>
        <begin position="260"/>
        <end position="323"/>
    </location>
</feature>
<dbReference type="SMART" id="SM00338">
    <property type="entry name" value="BRLZ"/>
    <property type="match status" value="1"/>
</dbReference>
<evidence type="ECO:0000256" key="4">
    <source>
        <dbReference type="ARBA" id="ARBA00023163"/>
    </source>
</evidence>
<dbReference type="Gene3D" id="1.20.5.170">
    <property type="match status" value="1"/>
</dbReference>
<evidence type="ECO:0000256" key="3">
    <source>
        <dbReference type="ARBA" id="ARBA00023125"/>
    </source>
</evidence>
<keyword evidence="5" id="KW-0539">Nucleus</keyword>
<dbReference type="PROSITE" id="PS00036">
    <property type="entry name" value="BZIP_BASIC"/>
    <property type="match status" value="1"/>
</dbReference>
<dbReference type="CDD" id="cd14689">
    <property type="entry name" value="bZIP_CREB3"/>
    <property type="match status" value="1"/>
</dbReference>
<dbReference type="GO" id="GO:0000981">
    <property type="term" value="F:DNA-binding transcription factor activity, RNA polymerase II-specific"/>
    <property type="evidence" value="ECO:0007669"/>
    <property type="project" value="TreeGrafter"/>
</dbReference>
<evidence type="ECO:0000259" key="7">
    <source>
        <dbReference type="PROSITE" id="PS50217"/>
    </source>
</evidence>
<dbReference type="GO" id="GO:0005789">
    <property type="term" value="C:endoplasmic reticulum membrane"/>
    <property type="evidence" value="ECO:0007669"/>
    <property type="project" value="UniProtKB-SubCell"/>
</dbReference>
<evidence type="ECO:0000313" key="10">
    <source>
        <dbReference type="WBParaSite" id="SMRG1_78750.3"/>
    </source>
</evidence>
<protein>
    <recommendedName>
        <fullName evidence="7">BZIP domain-containing protein</fullName>
    </recommendedName>
</protein>
<reference evidence="9 10" key="1">
    <citation type="submission" date="2023-11" db="UniProtKB">
        <authorList>
            <consortium name="WormBaseParasite"/>
        </authorList>
    </citation>
    <scope>IDENTIFICATION</scope>
</reference>
<keyword evidence="3" id="KW-0238">DNA-binding</keyword>